<dbReference type="EMBL" id="JANBUW010000045">
    <property type="protein sequence ID" value="KAJ2850064.1"/>
    <property type="molecule type" value="Genomic_DNA"/>
</dbReference>
<accession>A0A9W8M195</accession>
<keyword evidence="2" id="KW-1133">Transmembrane helix</keyword>
<name>A0A9W8M195_9FUNG</name>
<feature type="region of interest" description="Disordered" evidence="1">
    <location>
        <begin position="47"/>
        <end position="92"/>
    </location>
</feature>
<feature type="transmembrane region" description="Helical" evidence="2">
    <location>
        <begin position="245"/>
        <end position="260"/>
    </location>
</feature>
<protein>
    <submittedName>
        <fullName evidence="3">Uncharacterized protein</fullName>
    </submittedName>
</protein>
<feature type="compositionally biased region" description="Basic residues" evidence="1">
    <location>
        <begin position="47"/>
        <end position="56"/>
    </location>
</feature>
<feature type="non-terminal residue" evidence="3">
    <location>
        <position position="261"/>
    </location>
</feature>
<comment type="caution">
    <text evidence="3">The sequence shown here is derived from an EMBL/GenBank/DDBJ whole genome shotgun (WGS) entry which is preliminary data.</text>
</comment>
<evidence type="ECO:0000256" key="2">
    <source>
        <dbReference type="SAM" id="Phobius"/>
    </source>
</evidence>
<evidence type="ECO:0000256" key="1">
    <source>
        <dbReference type="SAM" id="MobiDB-lite"/>
    </source>
</evidence>
<reference evidence="3" key="1">
    <citation type="submission" date="2022-07" db="EMBL/GenBank/DDBJ databases">
        <title>Phylogenomic reconstructions and comparative analyses of Kickxellomycotina fungi.</title>
        <authorList>
            <person name="Reynolds N.K."/>
            <person name="Stajich J.E."/>
            <person name="Barry K."/>
            <person name="Grigoriev I.V."/>
            <person name="Crous P."/>
            <person name="Smith M.E."/>
        </authorList>
    </citation>
    <scope>NUCLEOTIDE SEQUENCE</scope>
    <source>
        <strain evidence="3">NRRL 1566</strain>
    </source>
</reference>
<gene>
    <name evidence="3" type="ORF">IWW36_002169</name>
</gene>
<dbReference type="Proteomes" id="UP001139887">
    <property type="component" value="Unassembled WGS sequence"/>
</dbReference>
<feature type="non-terminal residue" evidence="3">
    <location>
        <position position="1"/>
    </location>
</feature>
<evidence type="ECO:0000313" key="3">
    <source>
        <dbReference type="EMBL" id="KAJ2850064.1"/>
    </source>
</evidence>
<keyword evidence="4" id="KW-1185">Reference proteome</keyword>
<evidence type="ECO:0000313" key="4">
    <source>
        <dbReference type="Proteomes" id="UP001139887"/>
    </source>
</evidence>
<proteinExistence type="predicted"/>
<dbReference type="AlphaFoldDB" id="A0A9W8M195"/>
<keyword evidence="2" id="KW-0472">Membrane</keyword>
<organism evidence="3 4">
    <name type="scientific">Coemansia brasiliensis</name>
    <dbReference type="NCBI Taxonomy" id="2650707"/>
    <lineage>
        <taxon>Eukaryota</taxon>
        <taxon>Fungi</taxon>
        <taxon>Fungi incertae sedis</taxon>
        <taxon>Zoopagomycota</taxon>
        <taxon>Kickxellomycotina</taxon>
        <taxon>Kickxellomycetes</taxon>
        <taxon>Kickxellales</taxon>
        <taxon>Kickxellaceae</taxon>
        <taxon>Coemansia</taxon>
    </lineage>
</organism>
<feature type="region of interest" description="Disordered" evidence="1">
    <location>
        <begin position="105"/>
        <end position="160"/>
    </location>
</feature>
<feature type="compositionally biased region" description="Basic residues" evidence="1">
    <location>
        <begin position="135"/>
        <end position="160"/>
    </location>
</feature>
<sequence length="261" mass="30854">QTLQQLAQLIRLRPMLLEPLQILPPIQKRMPTPPLPISSLVLRQIKQHSRSSKLRRSPQLPPPCQTLRPGSKTQQLPRLRPTHSRQLTQRPKCPRYLRCPRCRERRQATVQHHRHPPRPPPAQDRTPPTSLRHPMPLHRTHQSGFHRRNHPRKNQRTRNQMIHRKKRTLRKVALSWTPSLTRKTAWTRPITHWNPMMLPSLMIWILQNHQRRIPLMKPRRILLIAMSSALIPSQIATSVLPLHCLDLLVLFCAWLVLLRFS</sequence>
<keyword evidence="2" id="KW-0812">Transmembrane</keyword>